<dbReference type="AlphaFoldDB" id="A0A1J9P9C1"/>
<reference evidence="1 2" key="1">
    <citation type="submission" date="2015-08" db="EMBL/GenBank/DDBJ databases">
        <title>Emmonsia species relationships and genome sequence.</title>
        <authorList>
            <person name="Cuomo C.A."/>
            <person name="Schwartz I.S."/>
            <person name="Kenyon C."/>
            <person name="De Hoog G.S."/>
            <person name="Govender N.P."/>
            <person name="Botha A."/>
            <person name="Moreno L."/>
            <person name="De Vries M."/>
            <person name="Munoz J.F."/>
            <person name="Stielow J.B."/>
        </authorList>
    </citation>
    <scope>NUCLEOTIDE SEQUENCE [LARGE SCALE GENOMIC DNA]</scope>
    <source>
        <strain evidence="1 2">EI222</strain>
    </source>
</reference>
<protein>
    <submittedName>
        <fullName evidence="1">Uncharacterized protein</fullName>
    </submittedName>
</protein>
<keyword evidence="2" id="KW-1185">Reference proteome</keyword>
<name>A0A1J9P9C1_9EURO</name>
<evidence type="ECO:0000313" key="1">
    <source>
        <dbReference type="EMBL" id="OJD12522.1"/>
    </source>
</evidence>
<accession>A0A1J9P9C1</accession>
<evidence type="ECO:0000313" key="2">
    <source>
        <dbReference type="Proteomes" id="UP000242791"/>
    </source>
</evidence>
<proteinExistence type="predicted"/>
<dbReference type="VEuPathDB" id="FungiDB:ACJ73_09336"/>
<dbReference type="InterPro" id="IPR054208">
    <property type="entry name" value="DUF6914"/>
</dbReference>
<gene>
    <name evidence="1" type="ORF">ACJ73_09336</name>
</gene>
<comment type="caution">
    <text evidence="1">The sequence shown here is derived from an EMBL/GenBank/DDBJ whole genome shotgun (WGS) entry which is preliminary data.</text>
</comment>
<dbReference type="OrthoDB" id="3747467at2759"/>
<dbReference type="Proteomes" id="UP000242791">
    <property type="component" value="Unassembled WGS sequence"/>
</dbReference>
<dbReference type="Pfam" id="PF21858">
    <property type="entry name" value="DUF6914"/>
    <property type="match status" value="1"/>
</dbReference>
<dbReference type="EMBL" id="LGTZ01002581">
    <property type="protein sequence ID" value="OJD12522.1"/>
    <property type="molecule type" value="Genomic_DNA"/>
</dbReference>
<sequence length="241" mass="26880">MQSRIAEAMHWQIGIGASDEAVNSATFHVWDGRAAPRRSSPVLHLPPSHVARIAVKGAGFAQPFPAPHSLFFSGNEGKQYQMESLRRTHAASIPIAANDNSVSIGIQPTRFQLVNPTSKPGPGNLPLGFVFRSSPTEHAIFQIVGEPCNFNYNERTAASEDSIHHIKNIRVAEIDDTNHFRQIVKDQKIENEMNHWGCQQWVTDVLESLIEDGLLTDYDHDQAKLELDTMFGVQLEDNYEA</sequence>
<organism evidence="1 2">
    <name type="scientific">Blastomyces percursus</name>
    <dbReference type="NCBI Taxonomy" id="1658174"/>
    <lineage>
        <taxon>Eukaryota</taxon>
        <taxon>Fungi</taxon>
        <taxon>Dikarya</taxon>
        <taxon>Ascomycota</taxon>
        <taxon>Pezizomycotina</taxon>
        <taxon>Eurotiomycetes</taxon>
        <taxon>Eurotiomycetidae</taxon>
        <taxon>Onygenales</taxon>
        <taxon>Ajellomycetaceae</taxon>
        <taxon>Blastomyces</taxon>
    </lineage>
</organism>